<protein>
    <recommendedName>
        <fullName evidence="3">VCBS repeat-containing protein</fullName>
    </recommendedName>
</protein>
<evidence type="ECO:0000313" key="2">
    <source>
        <dbReference type="Proteomes" id="UP001207228"/>
    </source>
</evidence>
<evidence type="ECO:0000313" key="1">
    <source>
        <dbReference type="EMBL" id="MCX2739870.1"/>
    </source>
</evidence>
<evidence type="ECO:0008006" key="3">
    <source>
        <dbReference type="Google" id="ProtNLM"/>
    </source>
</evidence>
<accession>A0ABT3RF53</accession>
<sequence>MKHLPIYLLPLCLLACSPENEEVQDEHVQVAPPAKALDSIANVEKDAVKTDENEISPTLPLPPPVMQLLAEKYPGWERPTLAGNAEQLAEEHPGSPAIARGDFDGDNRQDVALQLQQGKELVIVAALQQQEEKYTLVELKRDILFNERGKLTSLYYLYRIAQGEQVQDTSTMAEVELPHDAVAVAVGNERSVYVYQDGSFRSYAIEEEE</sequence>
<organism evidence="1 2">
    <name type="scientific">Pontibacter anaerobius</name>
    <dbReference type="NCBI Taxonomy" id="2993940"/>
    <lineage>
        <taxon>Bacteria</taxon>
        <taxon>Pseudomonadati</taxon>
        <taxon>Bacteroidota</taxon>
        <taxon>Cytophagia</taxon>
        <taxon>Cytophagales</taxon>
        <taxon>Hymenobacteraceae</taxon>
        <taxon>Pontibacter</taxon>
    </lineage>
</organism>
<keyword evidence="2" id="KW-1185">Reference proteome</keyword>
<dbReference type="EMBL" id="JAPFQO010000004">
    <property type="protein sequence ID" value="MCX2739870.1"/>
    <property type="molecule type" value="Genomic_DNA"/>
</dbReference>
<reference evidence="1 2" key="1">
    <citation type="submission" date="2022-11" db="EMBL/GenBank/DDBJ databases">
        <title>The characterization of three novel Bacteroidetes species and genomic analysis of their roles in tidal elemental geochemical cycles.</title>
        <authorList>
            <person name="Ma K.-J."/>
        </authorList>
    </citation>
    <scope>NUCLEOTIDE SEQUENCE [LARGE SCALE GENOMIC DNA]</scope>
    <source>
        <strain evidence="1 2">M82</strain>
    </source>
</reference>
<comment type="caution">
    <text evidence="1">The sequence shown here is derived from an EMBL/GenBank/DDBJ whole genome shotgun (WGS) entry which is preliminary data.</text>
</comment>
<dbReference type="Proteomes" id="UP001207228">
    <property type="component" value="Unassembled WGS sequence"/>
</dbReference>
<proteinExistence type="predicted"/>
<dbReference type="RefSeq" id="WP_266051937.1">
    <property type="nucleotide sequence ID" value="NZ_JAPFQO010000004.1"/>
</dbReference>
<gene>
    <name evidence="1" type="ORF">OO017_07945</name>
</gene>
<name>A0ABT3RF53_9BACT</name>